<reference evidence="1 2" key="1">
    <citation type="submission" date="2007-08" db="EMBL/GenBank/DDBJ databases">
        <title>Draft genome sequence of Clostridium leptum (DSM 753).</title>
        <authorList>
            <person name="Sudarsanam P."/>
            <person name="Ley R."/>
            <person name="Guruge J."/>
            <person name="Turnbaugh P.J."/>
            <person name="Mahowald M."/>
            <person name="Liep D."/>
            <person name="Gordon J."/>
        </authorList>
    </citation>
    <scope>NUCLEOTIDE SEQUENCE [LARGE SCALE GENOMIC DNA]</scope>
    <source>
        <strain evidence="1 2">DSM 753</strain>
    </source>
</reference>
<dbReference type="Proteomes" id="UP000003490">
    <property type="component" value="Unassembled WGS sequence"/>
</dbReference>
<organism evidence="1 2">
    <name type="scientific">[Clostridium] leptum DSM 753</name>
    <dbReference type="NCBI Taxonomy" id="428125"/>
    <lineage>
        <taxon>Bacteria</taxon>
        <taxon>Bacillati</taxon>
        <taxon>Bacillota</taxon>
        <taxon>Clostridia</taxon>
        <taxon>Eubacteriales</taxon>
        <taxon>Oscillospiraceae</taxon>
        <taxon>Oscillospiraceae incertae sedis</taxon>
    </lineage>
</organism>
<gene>
    <name evidence="1" type="ORF">CLOLEP_02576</name>
</gene>
<dbReference type="EMBL" id="ABCB02000019">
    <property type="protein sequence ID" value="EDO60964.1"/>
    <property type="molecule type" value="Genomic_DNA"/>
</dbReference>
<protein>
    <submittedName>
        <fullName evidence="1">Uncharacterized protein</fullName>
    </submittedName>
</protein>
<reference evidence="1 2" key="2">
    <citation type="submission" date="2007-08" db="EMBL/GenBank/DDBJ databases">
        <authorList>
            <person name="Fulton L."/>
            <person name="Clifton S."/>
            <person name="Fulton B."/>
            <person name="Xu J."/>
            <person name="Minx P."/>
            <person name="Pepin K.H."/>
            <person name="Johnson M."/>
            <person name="Thiruvilangam P."/>
            <person name="Bhonagiri V."/>
            <person name="Nash W.E."/>
            <person name="Wang C."/>
            <person name="Mardis E.R."/>
            <person name="Wilson R.K."/>
        </authorList>
    </citation>
    <scope>NUCLEOTIDE SEQUENCE [LARGE SCALE GENOMIC DNA]</scope>
    <source>
        <strain evidence="1 2">DSM 753</strain>
    </source>
</reference>
<evidence type="ECO:0000313" key="2">
    <source>
        <dbReference type="Proteomes" id="UP000003490"/>
    </source>
</evidence>
<comment type="caution">
    <text evidence="1">The sequence shown here is derived from an EMBL/GenBank/DDBJ whole genome shotgun (WGS) entry which is preliminary data.</text>
</comment>
<dbReference type="HOGENOM" id="CLU_3364271_0_0_9"/>
<name>A7VVG4_9FIRM</name>
<accession>A7VVG4</accession>
<evidence type="ECO:0000313" key="1">
    <source>
        <dbReference type="EMBL" id="EDO60964.1"/>
    </source>
</evidence>
<proteinExistence type="predicted"/>
<sequence>MTDTVLYSYPEKCNYNLLSFLEAIEKSQAPMETLP</sequence>
<dbReference type="AlphaFoldDB" id="A7VVG4"/>